<evidence type="ECO:0000256" key="13">
    <source>
        <dbReference type="ARBA" id="ARBA00047899"/>
    </source>
</evidence>
<evidence type="ECO:0000256" key="2">
    <source>
        <dbReference type="ARBA" id="ARBA00010630"/>
    </source>
</evidence>
<keyword evidence="10" id="KW-0378">Hydrolase</keyword>
<keyword evidence="22" id="KW-1185">Reference proteome</keyword>
<comment type="similarity">
    <text evidence="2">Belongs to the protein kinase superfamily. BUD32 family.</text>
</comment>
<evidence type="ECO:0000256" key="11">
    <source>
        <dbReference type="ARBA" id="ARBA00022840"/>
    </source>
</evidence>
<dbReference type="GO" id="GO:0000408">
    <property type="term" value="C:EKC/KEOPS complex"/>
    <property type="evidence" value="ECO:0007669"/>
    <property type="project" value="UniProtKB-ARBA"/>
</dbReference>
<keyword evidence="8" id="KW-0547">Nucleotide-binding</keyword>
<evidence type="ECO:0000256" key="12">
    <source>
        <dbReference type="ARBA" id="ARBA00023242"/>
    </source>
</evidence>
<sequence>MATKPSDLSEVDLIQQGAEARVYSGHFAGEPCIIKERFKKTYRHPTLEERLTQRRIQQEAKALLRCRKAGIAVPSVYFIDSTNNCIYLEKIEPSLTVREFIQQLPLPYSDEDNNKLYAIALKIGSVLASLHNTDTIHGDLTTSNMLLKFPHDAFELYLIDFGLSQVSQLHEDKGVDLYVLEKAFLSTHPKTEHVFEEILKSYQKNNKKAVEVLKKLDEVRLRGRKRVMVG</sequence>
<evidence type="ECO:0000256" key="6">
    <source>
        <dbReference type="ARBA" id="ARBA00022679"/>
    </source>
</evidence>
<comment type="catalytic activity">
    <reaction evidence="14">
        <text>L-seryl-[protein] + ATP = O-phospho-L-seryl-[protein] + ADP + H(+)</text>
        <dbReference type="Rhea" id="RHEA:17989"/>
        <dbReference type="Rhea" id="RHEA-COMP:9863"/>
        <dbReference type="Rhea" id="RHEA-COMP:11604"/>
        <dbReference type="ChEBI" id="CHEBI:15378"/>
        <dbReference type="ChEBI" id="CHEBI:29999"/>
        <dbReference type="ChEBI" id="CHEBI:30616"/>
        <dbReference type="ChEBI" id="CHEBI:83421"/>
        <dbReference type="ChEBI" id="CHEBI:456216"/>
        <dbReference type="EC" id="2.7.11.1"/>
    </reaction>
</comment>
<evidence type="ECO:0000256" key="3">
    <source>
        <dbReference type="ARBA" id="ARBA00012513"/>
    </source>
</evidence>
<keyword evidence="6" id="KW-0808">Transferase</keyword>
<dbReference type="AlphaFoldDB" id="A0A9Q1HEI0"/>
<dbReference type="GO" id="GO:0004674">
    <property type="term" value="F:protein serine/threonine kinase activity"/>
    <property type="evidence" value="ECO:0007669"/>
    <property type="project" value="UniProtKB-KW"/>
</dbReference>
<dbReference type="GO" id="GO:0070525">
    <property type="term" value="P:tRNA threonylcarbamoyladenosine metabolic process"/>
    <property type="evidence" value="ECO:0007669"/>
    <property type="project" value="TreeGrafter"/>
</dbReference>
<dbReference type="GO" id="GO:0008033">
    <property type="term" value="P:tRNA processing"/>
    <property type="evidence" value="ECO:0007669"/>
    <property type="project" value="UniProtKB-KW"/>
</dbReference>
<evidence type="ECO:0000256" key="4">
    <source>
        <dbReference type="ARBA" id="ARBA00022527"/>
    </source>
</evidence>
<keyword evidence="4" id="KW-0723">Serine/threonine-protein kinase</keyword>
<proteinExistence type="inferred from homology"/>
<dbReference type="NCBIfam" id="TIGR03724">
    <property type="entry name" value="arch_bud32"/>
    <property type="match status" value="1"/>
</dbReference>
<comment type="caution">
    <text evidence="21">The sequence shown here is derived from an EMBL/GenBank/DDBJ whole genome shotgun (WGS) entry which is preliminary data.</text>
</comment>
<evidence type="ECO:0000313" key="22">
    <source>
        <dbReference type="Proteomes" id="UP001152320"/>
    </source>
</evidence>
<accession>A0A9Q1HEI0</accession>
<keyword evidence="9" id="KW-0418">Kinase</keyword>
<evidence type="ECO:0000256" key="8">
    <source>
        <dbReference type="ARBA" id="ARBA00022741"/>
    </source>
</evidence>
<organism evidence="21 22">
    <name type="scientific">Holothuria leucospilota</name>
    <name type="common">Black long sea cucumber</name>
    <name type="synonym">Mertensiothuria leucospilota</name>
    <dbReference type="NCBI Taxonomy" id="206669"/>
    <lineage>
        <taxon>Eukaryota</taxon>
        <taxon>Metazoa</taxon>
        <taxon>Echinodermata</taxon>
        <taxon>Eleutherozoa</taxon>
        <taxon>Echinozoa</taxon>
        <taxon>Holothuroidea</taxon>
        <taxon>Aspidochirotacea</taxon>
        <taxon>Aspidochirotida</taxon>
        <taxon>Holothuriidae</taxon>
        <taxon>Holothuria</taxon>
    </lineage>
</organism>
<keyword evidence="5" id="KW-0597">Phosphoprotein</keyword>
<evidence type="ECO:0000256" key="15">
    <source>
        <dbReference type="ARBA" id="ARBA00056624"/>
    </source>
</evidence>
<dbReference type="PROSITE" id="PS50011">
    <property type="entry name" value="PROTEIN_KINASE_DOM"/>
    <property type="match status" value="1"/>
</dbReference>
<reference evidence="21" key="1">
    <citation type="submission" date="2021-10" db="EMBL/GenBank/DDBJ databases">
        <title>Tropical sea cucumber genome reveals ecological adaptation and Cuvierian tubules defense mechanism.</title>
        <authorList>
            <person name="Chen T."/>
        </authorList>
    </citation>
    <scope>NUCLEOTIDE SEQUENCE</scope>
    <source>
        <strain evidence="21">Nanhai2018</strain>
        <tissue evidence="21">Muscle</tissue>
    </source>
</reference>
<evidence type="ECO:0000256" key="5">
    <source>
        <dbReference type="ARBA" id="ARBA00022553"/>
    </source>
</evidence>
<dbReference type="SMART" id="SM00220">
    <property type="entry name" value="S_TKc"/>
    <property type="match status" value="1"/>
</dbReference>
<evidence type="ECO:0000259" key="20">
    <source>
        <dbReference type="PROSITE" id="PS50011"/>
    </source>
</evidence>
<dbReference type="EMBL" id="JAIZAY010000005">
    <property type="protein sequence ID" value="KAJ8042196.1"/>
    <property type="molecule type" value="Genomic_DNA"/>
</dbReference>
<evidence type="ECO:0000256" key="18">
    <source>
        <dbReference type="ARBA" id="ARBA00080585"/>
    </source>
</evidence>
<dbReference type="Gene3D" id="3.30.200.20">
    <property type="entry name" value="Phosphorylase Kinase, domain 1"/>
    <property type="match status" value="1"/>
</dbReference>
<gene>
    <name evidence="21" type="ORF">HOLleu_13196</name>
</gene>
<dbReference type="GO" id="GO:0005829">
    <property type="term" value="C:cytosol"/>
    <property type="evidence" value="ECO:0007669"/>
    <property type="project" value="TreeGrafter"/>
</dbReference>
<dbReference type="InterPro" id="IPR011009">
    <property type="entry name" value="Kinase-like_dom_sf"/>
</dbReference>
<dbReference type="EC" id="2.7.11.1" evidence="3"/>
<keyword evidence="7" id="KW-0819">tRNA processing</keyword>
<evidence type="ECO:0000256" key="19">
    <source>
        <dbReference type="ARBA" id="ARBA00081359"/>
    </source>
</evidence>
<dbReference type="PANTHER" id="PTHR12209:SF0">
    <property type="entry name" value="EKC_KEOPS COMPLEX SUBUNIT TP53RK"/>
    <property type="match status" value="1"/>
</dbReference>
<evidence type="ECO:0000256" key="17">
    <source>
        <dbReference type="ARBA" id="ARBA00079584"/>
    </source>
</evidence>
<keyword evidence="12" id="KW-0539">Nucleus</keyword>
<dbReference type="FunFam" id="1.10.510.10:FF:000323">
    <property type="entry name" value="TP53-regulating kinase, putative"/>
    <property type="match status" value="1"/>
</dbReference>
<comment type="function">
    <text evidence="15">Component of the EKC/KEOPS complex that is required for the formation of a threonylcarbamoyl group on adenosine at position 37 (t(6)A37) in tRNAs that read codons beginning with adenine. The complex is probably involved in the transfer of the threonylcarbamoyl moiety of threonylcarbamoyl-AMP (TC-AMP) to the N6 group of A37. TP53RK has ATPase activity in the context of the EKC/KEOPS complex and likely plays a supporting role to the catalytic subunit OSGEP. Atypical protein kinase that phosphorylates 'Ser-15' of p53/TP53 protein and may therefore participate in its activation.</text>
</comment>
<keyword evidence="11" id="KW-0067">ATP-binding</keyword>
<comment type="subcellular location">
    <subcellularLocation>
        <location evidence="1">Nucleus</location>
    </subcellularLocation>
</comment>
<dbReference type="OrthoDB" id="3399at2759"/>
<comment type="subunit">
    <text evidence="16">Component of the EKC/KEOPS complex composed of at least GON7, TP53RK, TPRKB, OSGEP and LAGE3; the whole complex dimerizes.</text>
</comment>
<dbReference type="InterPro" id="IPR022495">
    <property type="entry name" value="Bud32"/>
</dbReference>
<dbReference type="Proteomes" id="UP001152320">
    <property type="component" value="Chromosome 5"/>
</dbReference>
<evidence type="ECO:0000256" key="7">
    <source>
        <dbReference type="ARBA" id="ARBA00022694"/>
    </source>
</evidence>
<comment type="catalytic activity">
    <reaction evidence="13">
        <text>L-threonyl-[protein] + ATP = O-phospho-L-threonyl-[protein] + ADP + H(+)</text>
        <dbReference type="Rhea" id="RHEA:46608"/>
        <dbReference type="Rhea" id="RHEA-COMP:11060"/>
        <dbReference type="Rhea" id="RHEA-COMP:11605"/>
        <dbReference type="ChEBI" id="CHEBI:15378"/>
        <dbReference type="ChEBI" id="CHEBI:30013"/>
        <dbReference type="ChEBI" id="CHEBI:30616"/>
        <dbReference type="ChEBI" id="CHEBI:61977"/>
        <dbReference type="ChEBI" id="CHEBI:456216"/>
        <dbReference type="EC" id="2.7.11.1"/>
    </reaction>
</comment>
<dbReference type="SUPFAM" id="SSF56112">
    <property type="entry name" value="Protein kinase-like (PK-like)"/>
    <property type="match status" value="1"/>
</dbReference>
<dbReference type="GO" id="GO:0016787">
    <property type="term" value="F:hydrolase activity"/>
    <property type="evidence" value="ECO:0007669"/>
    <property type="project" value="UniProtKB-KW"/>
</dbReference>
<evidence type="ECO:0000256" key="9">
    <source>
        <dbReference type="ARBA" id="ARBA00022777"/>
    </source>
</evidence>
<dbReference type="GO" id="GO:0005524">
    <property type="term" value="F:ATP binding"/>
    <property type="evidence" value="ECO:0007669"/>
    <property type="project" value="UniProtKB-KW"/>
</dbReference>
<dbReference type="Pfam" id="PF06293">
    <property type="entry name" value="Kdo"/>
    <property type="match status" value="1"/>
</dbReference>
<evidence type="ECO:0000313" key="21">
    <source>
        <dbReference type="EMBL" id="KAJ8042196.1"/>
    </source>
</evidence>
<evidence type="ECO:0000256" key="16">
    <source>
        <dbReference type="ARBA" id="ARBA00062157"/>
    </source>
</evidence>
<protein>
    <recommendedName>
        <fullName evidence="3">non-specific serine/threonine protein kinase</fullName>
        <ecNumber evidence="3">2.7.11.1</ecNumber>
    </recommendedName>
    <alternativeName>
        <fullName evidence="17">Nori-2</fullName>
    </alternativeName>
    <alternativeName>
        <fullName evidence="18">TP53-regulating kinase</fullName>
    </alternativeName>
    <alternativeName>
        <fullName evidence="19">p53-related protein kinase</fullName>
    </alternativeName>
</protein>
<dbReference type="PANTHER" id="PTHR12209">
    <property type="entry name" value="NON-SPECIFIC SERINE/THREONINE PROTEIN KINASE"/>
    <property type="match status" value="1"/>
</dbReference>
<evidence type="ECO:0000256" key="10">
    <source>
        <dbReference type="ARBA" id="ARBA00022801"/>
    </source>
</evidence>
<dbReference type="GO" id="GO:0005634">
    <property type="term" value="C:nucleus"/>
    <property type="evidence" value="ECO:0007669"/>
    <property type="project" value="UniProtKB-SubCell"/>
</dbReference>
<dbReference type="FunFam" id="3.30.200.20:FF:000201">
    <property type="entry name" value="TP53-regulating kinase isoform X1"/>
    <property type="match status" value="1"/>
</dbReference>
<dbReference type="Gene3D" id="1.10.510.10">
    <property type="entry name" value="Transferase(Phosphotransferase) domain 1"/>
    <property type="match status" value="1"/>
</dbReference>
<evidence type="ECO:0000256" key="14">
    <source>
        <dbReference type="ARBA" id="ARBA00048679"/>
    </source>
</evidence>
<dbReference type="InterPro" id="IPR000719">
    <property type="entry name" value="Prot_kinase_dom"/>
</dbReference>
<feature type="domain" description="Protein kinase" evidence="20">
    <location>
        <begin position="8"/>
        <end position="230"/>
    </location>
</feature>
<name>A0A9Q1HEI0_HOLLE</name>
<evidence type="ECO:0000256" key="1">
    <source>
        <dbReference type="ARBA" id="ARBA00004123"/>
    </source>
</evidence>